<evidence type="ECO:0000256" key="1">
    <source>
        <dbReference type="ARBA" id="ARBA00023015"/>
    </source>
</evidence>
<evidence type="ECO:0000313" key="7">
    <source>
        <dbReference type="Proteomes" id="UP000651050"/>
    </source>
</evidence>
<dbReference type="InterPro" id="IPR036388">
    <property type="entry name" value="WH-like_DNA-bd_sf"/>
</dbReference>
<dbReference type="RefSeq" id="WP_196987919.1">
    <property type="nucleotide sequence ID" value="NZ_JADWYS010000001.1"/>
</dbReference>
<dbReference type="Gene3D" id="3.30.450.40">
    <property type="match status" value="1"/>
</dbReference>
<dbReference type="AlphaFoldDB" id="A0A931H899"/>
<dbReference type="GO" id="GO:0003677">
    <property type="term" value="F:DNA binding"/>
    <property type="evidence" value="ECO:0007669"/>
    <property type="project" value="UniProtKB-KW"/>
</dbReference>
<dbReference type="InterPro" id="IPR029016">
    <property type="entry name" value="GAF-like_dom_sf"/>
</dbReference>
<feature type="domain" description="IclR-ED" evidence="5">
    <location>
        <begin position="71"/>
        <end position="258"/>
    </location>
</feature>
<evidence type="ECO:0000259" key="5">
    <source>
        <dbReference type="PROSITE" id="PS51078"/>
    </source>
</evidence>
<dbReference type="InterPro" id="IPR050707">
    <property type="entry name" value="HTH_MetabolicPath_Reg"/>
</dbReference>
<protein>
    <submittedName>
        <fullName evidence="6">IclR family transcriptional regulator</fullName>
    </submittedName>
</protein>
<name>A0A931H899_9BURK</name>
<gene>
    <name evidence="6" type="ORF">I5803_19200</name>
</gene>
<dbReference type="InterPro" id="IPR005471">
    <property type="entry name" value="Tscrpt_reg_IclR_N"/>
</dbReference>
<dbReference type="Pfam" id="PF01614">
    <property type="entry name" value="IclR_C"/>
    <property type="match status" value="1"/>
</dbReference>
<keyword evidence="2" id="KW-0238">DNA-binding</keyword>
<dbReference type="SUPFAM" id="SSF55781">
    <property type="entry name" value="GAF domain-like"/>
    <property type="match status" value="1"/>
</dbReference>
<proteinExistence type="predicted"/>
<dbReference type="SUPFAM" id="SSF46785">
    <property type="entry name" value="Winged helix' DNA-binding domain"/>
    <property type="match status" value="1"/>
</dbReference>
<dbReference type="PANTHER" id="PTHR30136">
    <property type="entry name" value="HELIX-TURN-HELIX TRANSCRIPTIONAL REGULATOR, ICLR FAMILY"/>
    <property type="match status" value="1"/>
</dbReference>
<accession>A0A931H899</accession>
<dbReference type="EMBL" id="JADWYS010000001">
    <property type="protein sequence ID" value="MBG9390165.1"/>
    <property type="molecule type" value="Genomic_DNA"/>
</dbReference>
<dbReference type="GO" id="GO:0045892">
    <property type="term" value="P:negative regulation of DNA-templated transcription"/>
    <property type="evidence" value="ECO:0007669"/>
    <property type="project" value="TreeGrafter"/>
</dbReference>
<dbReference type="SMART" id="SM00346">
    <property type="entry name" value="HTH_ICLR"/>
    <property type="match status" value="1"/>
</dbReference>
<dbReference type="GO" id="GO:0003700">
    <property type="term" value="F:DNA-binding transcription factor activity"/>
    <property type="evidence" value="ECO:0007669"/>
    <property type="project" value="TreeGrafter"/>
</dbReference>
<dbReference type="Pfam" id="PF09339">
    <property type="entry name" value="HTH_IclR"/>
    <property type="match status" value="1"/>
</dbReference>
<keyword evidence="1" id="KW-0805">Transcription regulation</keyword>
<dbReference type="PANTHER" id="PTHR30136:SF35">
    <property type="entry name" value="HTH-TYPE TRANSCRIPTIONAL REGULATOR RV1719"/>
    <property type="match status" value="1"/>
</dbReference>
<evidence type="ECO:0000256" key="2">
    <source>
        <dbReference type="ARBA" id="ARBA00023125"/>
    </source>
</evidence>
<dbReference type="InterPro" id="IPR036390">
    <property type="entry name" value="WH_DNA-bd_sf"/>
</dbReference>
<reference evidence="6" key="1">
    <citation type="submission" date="2020-11" db="EMBL/GenBank/DDBJ databases">
        <title>Bacterial whole genome sequence for Caenimonas sp. DR4.4.</title>
        <authorList>
            <person name="Le V."/>
            <person name="Ko S.-R."/>
            <person name="Ahn C.-Y."/>
            <person name="Oh H.-M."/>
        </authorList>
    </citation>
    <scope>NUCLEOTIDE SEQUENCE</scope>
    <source>
        <strain evidence="6">DR4.4</strain>
    </source>
</reference>
<evidence type="ECO:0000313" key="6">
    <source>
        <dbReference type="EMBL" id="MBG9390165.1"/>
    </source>
</evidence>
<dbReference type="InterPro" id="IPR014757">
    <property type="entry name" value="Tscrpt_reg_IclR_C"/>
</dbReference>
<sequence>MTNSPPASGTVERTLRILETLASAPEGMPLAAVSTELELPPSACHRLLAELVRCGYARQLRAQGDYALTTRLPALGLSYLGGAGIVDIAQPIIDRIAETSGELVRLALVDGSRLTFVAKAQGARSGLRYDPDMGIDVQLSCSAGGHAWLMTLSDERATQLVAAQGFGDPKQYGPKAPTTFKALMKILEDDRKRGFSMMSEMYAPGMTAMAAPVMRRGQGAVAVITIAGPLQRLTPQRMTQLGQPLLAAAAELAVASTSSPLFAARH</sequence>
<keyword evidence="3" id="KW-0804">Transcription</keyword>
<comment type="caution">
    <text evidence="6">The sequence shown here is derived from an EMBL/GenBank/DDBJ whole genome shotgun (WGS) entry which is preliminary data.</text>
</comment>
<organism evidence="6 7">
    <name type="scientific">Caenimonas aquaedulcis</name>
    <dbReference type="NCBI Taxonomy" id="2793270"/>
    <lineage>
        <taxon>Bacteria</taxon>
        <taxon>Pseudomonadati</taxon>
        <taxon>Pseudomonadota</taxon>
        <taxon>Betaproteobacteria</taxon>
        <taxon>Burkholderiales</taxon>
        <taxon>Comamonadaceae</taxon>
        <taxon>Caenimonas</taxon>
    </lineage>
</organism>
<dbReference type="PROSITE" id="PS51078">
    <property type="entry name" value="ICLR_ED"/>
    <property type="match status" value="1"/>
</dbReference>
<feature type="domain" description="HTH iclR-type" evidence="4">
    <location>
        <begin position="8"/>
        <end position="70"/>
    </location>
</feature>
<evidence type="ECO:0000256" key="3">
    <source>
        <dbReference type="ARBA" id="ARBA00023163"/>
    </source>
</evidence>
<dbReference type="Proteomes" id="UP000651050">
    <property type="component" value="Unassembled WGS sequence"/>
</dbReference>
<evidence type="ECO:0000259" key="4">
    <source>
        <dbReference type="PROSITE" id="PS51077"/>
    </source>
</evidence>
<dbReference type="PROSITE" id="PS51077">
    <property type="entry name" value="HTH_ICLR"/>
    <property type="match status" value="1"/>
</dbReference>
<dbReference type="Gene3D" id="1.10.10.10">
    <property type="entry name" value="Winged helix-like DNA-binding domain superfamily/Winged helix DNA-binding domain"/>
    <property type="match status" value="1"/>
</dbReference>
<keyword evidence="7" id="KW-1185">Reference proteome</keyword>